<dbReference type="OrthoDB" id="3471445at2759"/>
<dbReference type="Gene3D" id="3.40.190.10">
    <property type="entry name" value="Periplasmic binding protein-like II"/>
    <property type="match status" value="2"/>
</dbReference>
<dbReference type="GO" id="GO:0042918">
    <property type="term" value="P:alkanesulfonate transmembrane transport"/>
    <property type="evidence" value="ECO:0007669"/>
    <property type="project" value="TreeGrafter"/>
</dbReference>
<comment type="subcellular location">
    <subcellularLocation>
        <location evidence="1">Periplasm</location>
    </subcellularLocation>
</comment>
<accession>A0A0C3GLC1</accession>
<evidence type="ECO:0000259" key="4">
    <source>
        <dbReference type="Pfam" id="PF09084"/>
    </source>
</evidence>
<evidence type="ECO:0000256" key="3">
    <source>
        <dbReference type="ARBA" id="ARBA00022729"/>
    </source>
</evidence>
<dbReference type="SUPFAM" id="SSF53850">
    <property type="entry name" value="Periplasmic binding protein-like II"/>
    <property type="match status" value="1"/>
</dbReference>
<keyword evidence="6" id="KW-1185">Reference proteome</keyword>
<dbReference type="InterPro" id="IPR015168">
    <property type="entry name" value="SsuA/THI5"/>
</dbReference>
<organism evidence="5 6">
    <name type="scientific">Oidiodendron maius (strain Zn)</name>
    <dbReference type="NCBI Taxonomy" id="913774"/>
    <lineage>
        <taxon>Eukaryota</taxon>
        <taxon>Fungi</taxon>
        <taxon>Dikarya</taxon>
        <taxon>Ascomycota</taxon>
        <taxon>Pezizomycotina</taxon>
        <taxon>Leotiomycetes</taxon>
        <taxon>Leotiomycetes incertae sedis</taxon>
        <taxon>Myxotrichaceae</taxon>
        <taxon>Oidiodendron</taxon>
    </lineage>
</organism>
<evidence type="ECO:0000256" key="2">
    <source>
        <dbReference type="ARBA" id="ARBA00010742"/>
    </source>
</evidence>
<feature type="domain" description="SsuA/THI5-like" evidence="4">
    <location>
        <begin position="27"/>
        <end position="184"/>
    </location>
</feature>
<dbReference type="STRING" id="913774.A0A0C3GLC1"/>
<name>A0A0C3GLC1_OIDMZ</name>
<dbReference type="PANTHER" id="PTHR30024">
    <property type="entry name" value="ALIPHATIC SULFONATES-BINDING PROTEIN-RELATED"/>
    <property type="match status" value="1"/>
</dbReference>
<dbReference type="Proteomes" id="UP000054321">
    <property type="component" value="Unassembled WGS sequence"/>
</dbReference>
<evidence type="ECO:0000313" key="6">
    <source>
        <dbReference type="Proteomes" id="UP000054321"/>
    </source>
</evidence>
<gene>
    <name evidence="5" type="ORF">OIDMADRAFT_32819</name>
</gene>
<sequence>MWRAIFFCASAVHALDVVNYGAFTVTATYSIANQLGFFTAYDLDVIYNQVPNSTFAYAQVLNGGYDVLTGTIDNAVNLRLNSKENVTVLGQLDQGPDLVLASRPDITSLDQLIGKPLIVDSPVSGYAYLLRKLLSANNLTLGTDYFFQTVGGTNLRYADLVAGALPNGTEVFATMLLYPFTAEGEVLPASQKPNILARVSDYVNPVSSSAFTTRQSAITNLTESSLLTRFVSAMYAANLYLHNPFNKHCATSLIAKQLQVSTKVAQLEYAAATDPQTGEISPWGDFTVNEPGLLNVIEVRDEFGGFSGLPSNYNFAAAIAPGPGKLIDYTIRNAAVACLKIDLLFQEC</sequence>
<evidence type="ECO:0000313" key="5">
    <source>
        <dbReference type="EMBL" id="KIM96925.1"/>
    </source>
</evidence>
<dbReference type="HOGENOM" id="CLU_778585_0_0_1"/>
<dbReference type="InParanoid" id="A0A0C3GLC1"/>
<comment type="similarity">
    <text evidence="2">Belongs to the bacterial solute-binding protein SsuA/TauA family.</text>
</comment>
<protein>
    <recommendedName>
        <fullName evidence="4">SsuA/THI5-like domain-containing protein</fullName>
    </recommendedName>
</protein>
<reference evidence="6" key="2">
    <citation type="submission" date="2015-01" db="EMBL/GenBank/DDBJ databases">
        <title>Evolutionary Origins and Diversification of the Mycorrhizal Mutualists.</title>
        <authorList>
            <consortium name="DOE Joint Genome Institute"/>
            <consortium name="Mycorrhizal Genomics Consortium"/>
            <person name="Kohler A."/>
            <person name="Kuo A."/>
            <person name="Nagy L.G."/>
            <person name="Floudas D."/>
            <person name="Copeland A."/>
            <person name="Barry K.W."/>
            <person name="Cichocki N."/>
            <person name="Veneault-Fourrey C."/>
            <person name="LaButti K."/>
            <person name="Lindquist E.A."/>
            <person name="Lipzen A."/>
            <person name="Lundell T."/>
            <person name="Morin E."/>
            <person name="Murat C."/>
            <person name="Riley R."/>
            <person name="Ohm R."/>
            <person name="Sun H."/>
            <person name="Tunlid A."/>
            <person name="Henrissat B."/>
            <person name="Grigoriev I.V."/>
            <person name="Hibbett D.S."/>
            <person name="Martin F."/>
        </authorList>
    </citation>
    <scope>NUCLEOTIDE SEQUENCE [LARGE SCALE GENOMIC DNA]</scope>
    <source>
        <strain evidence="6">Zn</strain>
    </source>
</reference>
<proteinExistence type="inferred from homology"/>
<reference evidence="5 6" key="1">
    <citation type="submission" date="2014-04" db="EMBL/GenBank/DDBJ databases">
        <authorList>
            <consortium name="DOE Joint Genome Institute"/>
            <person name="Kuo A."/>
            <person name="Martino E."/>
            <person name="Perotto S."/>
            <person name="Kohler A."/>
            <person name="Nagy L.G."/>
            <person name="Floudas D."/>
            <person name="Copeland A."/>
            <person name="Barry K.W."/>
            <person name="Cichocki N."/>
            <person name="Veneault-Fourrey C."/>
            <person name="LaButti K."/>
            <person name="Lindquist E.A."/>
            <person name="Lipzen A."/>
            <person name="Lundell T."/>
            <person name="Morin E."/>
            <person name="Murat C."/>
            <person name="Sun H."/>
            <person name="Tunlid A."/>
            <person name="Henrissat B."/>
            <person name="Grigoriev I.V."/>
            <person name="Hibbett D.S."/>
            <person name="Martin F."/>
            <person name="Nordberg H.P."/>
            <person name="Cantor M.N."/>
            <person name="Hua S.X."/>
        </authorList>
    </citation>
    <scope>NUCLEOTIDE SEQUENCE [LARGE SCALE GENOMIC DNA]</scope>
    <source>
        <strain evidence="5 6">Zn</strain>
    </source>
</reference>
<dbReference type="PANTHER" id="PTHR30024:SF47">
    <property type="entry name" value="TAURINE-BINDING PERIPLASMIC PROTEIN"/>
    <property type="match status" value="1"/>
</dbReference>
<dbReference type="AlphaFoldDB" id="A0A0C3GLC1"/>
<dbReference type="Pfam" id="PF09084">
    <property type="entry name" value="NMT1"/>
    <property type="match status" value="1"/>
</dbReference>
<evidence type="ECO:0000256" key="1">
    <source>
        <dbReference type="ARBA" id="ARBA00004418"/>
    </source>
</evidence>
<keyword evidence="3" id="KW-0732">Signal</keyword>
<dbReference type="EMBL" id="KN832883">
    <property type="protein sequence ID" value="KIM96925.1"/>
    <property type="molecule type" value="Genomic_DNA"/>
</dbReference>
<dbReference type="GO" id="GO:0042597">
    <property type="term" value="C:periplasmic space"/>
    <property type="evidence" value="ECO:0007669"/>
    <property type="project" value="UniProtKB-SubCell"/>
</dbReference>